<keyword evidence="1" id="KW-1133">Transmembrane helix</keyword>
<sequence>MILSIEEKVVAMKEDLQRRAVVKAFIIFLLGVLTGMYIGIMYANALVAFGFMIAGLAVAVLVYMVNRPRKVESESPRLE</sequence>
<evidence type="ECO:0000256" key="1">
    <source>
        <dbReference type="SAM" id="Phobius"/>
    </source>
</evidence>
<evidence type="ECO:0000313" key="2">
    <source>
        <dbReference type="EMBL" id="BAQ21211.1"/>
    </source>
</evidence>
<gene>
    <name evidence="2" type="ordered locus">cgR_6149</name>
</gene>
<keyword evidence="1" id="KW-0812">Transmembrane</keyword>
<dbReference type="AlphaFoldDB" id="A0AB72VFF0"/>
<evidence type="ECO:0008006" key="3">
    <source>
        <dbReference type="Google" id="ProtNLM"/>
    </source>
</evidence>
<name>A0AB72VFF0_CORGB</name>
<reference evidence="2" key="1">
    <citation type="journal article" date="2007" name="Microbiology">
        <title>Comparative analysis of the Corynebacterium glutamicum group and complete genome sequence of strain R.</title>
        <authorList>
            <person name="Yukawa H."/>
            <person name="Omumasaba C.A."/>
            <person name="Nonaka H."/>
            <person name="Kos P."/>
            <person name="Okai N."/>
            <person name="Suzuki N."/>
            <person name="Suda M."/>
            <person name="Tsuge Y."/>
            <person name="Watanabe J."/>
            <person name="Ikeda Y."/>
            <person name="Vertes A.A."/>
            <person name="Inui M."/>
        </authorList>
    </citation>
    <scope>NUCLEOTIDE SEQUENCE</scope>
    <source>
        <strain evidence="2">R</strain>
    </source>
</reference>
<keyword evidence="1" id="KW-0472">Membrane</keyword>
<proteinExistence type="predicted"/>
<dbReference type="EMBL" id="AP009044">
    <property type="protein sequence ID" value="BAQ21211.1"/>
    <property type="molecule type" value="Genomic_DNA"/>
</dbReference>
<feature type="transmembrane region" description="Helical" evidence="1">
    <location>
        <begin position="20"/>
        <end position="40"/>
    </location>
</feature>
<dbReference type="KEGG" id="cgt:cgR_6149"/>
<feature type="transmembrane region" description="Helical" evidence="1">
    <location>
        <begin position="46"/>
        <end position="65"/>
    </location>
</feature>
<protein>
    <recommendedName>
        <fullName evidence="3">Cytochrome c-type biogenesis protein DsbD, protein-disulfide reductase</fullName>
    </recommendedName>
</protein>
<dbReference type="Proteomes" id="UP000006698">
    <property type="component" value="Chromosome"/>
</dbReference>
<accession>A0AB72VFF0</accession>
<organism evidence="2">
    <name type="scientific">Corynebacterium glutamicum (strain R)</name>
    <dbReference type="NCBI Taxonomy" id="340322"/>
    <lineage>
        <taxon>Bacteria</taxon>
        <taxon>Bacillati</taxon>
        <taxon>Actinomycetota</taxon>
        <taxon>Actinomycetes</taxon>
        <taxon>Mycobacteriales</taxon>
        <taxon>Corynebacteriaceae</taxon>
        <taxon>Corynebacterium</taxon>
    </lineage>
</organism>